<dbReference type="EMBL" id="MTSD02000010">
    <property type="protein sequence ID" value="OOV85985.1"/>
    <property type="molecule type" value="Genomic_DNA"/>
</dbReference>
<comment type="caution">
    <text evidence="3">The sequence shown here is derived from an EMBL/GenBank/DDBJ whole genome shotgun (WGS) entry which is preliminary data.</text>
</comment>
<dbReference type="PANTHER" id="PTHR43428">
    <property type="entry name" value="ARSENATE REDUCTASE"/>
    <property type="match status" value="1"/>
</dbReference>
<reference evidence="3" key="1">
    <citation type="submission" date="2017-02" db="EMBL/GenBank/DDBJ databases">
        <title>Draft Genome Sequence of the Salt Water Bacterium Oceanospirillum linum ATCC 11336.</title>
        <authorList>
            <person name="Trachtenberg A.M."/>
            <person name="Carney J.G."/>
            <person name="Linnane J.D."/>
            <person name="Rheaume B.A."/>
            <person name="Pitts N.L."/>
            <person name="Mykles D.L."/>
            <person name="Maclea K.S."/>
        </authorList>
    </citation>
    <scope>NUCLEOTIDE SEQUENCE [LARGE SCALE GENOMIC DNA]</scope>
    <source>
        <strain evidence="3">ATCC 11336</strain>
    </source>
</reference>
<sequence>MNILYICTHNRCRSILSEAITNQIAGGRITAKSAGSQPSGEVHPLSIQYLKEAGISVSGLQSQSWDDLEAFKPDLVVTVCDSAAREACPVWFGDAVKVHWGLADPSRVEGRDEEKATAFRACIAEITARVNKLLLLADKGLTGEALKAGLIDLGAE</sequence>
<name>A0A1T1H864_OCELI</name>
<keyword evidence="1" id="KW-0059">Arsenical resistance</keyword>
<evidence type="ECO:0000259" key="2">
    <source>
        <dbReference type="SMART" id="SM00226"/>
    </source>
</evidence>
<dbReference type="SMART" id="SM00226">
    <property type="entry name" value="LMWPc"/>
    <property type="match status" value="1"/>
</dbReference>
<evidence type="ECO:0000313" key="4">
    <source>
        <dbReference type="Proteomes" id="UP000190064"/>
    </source>
</evidence>
<dbReference type="Pfam" id="PF01451">
    <property type="entry name" value="LMWPc"/>
    <property type="match status" value="1"/>
</dbReference>
<dbReference type="SUPFAM" id="SSF52788">
    <property type="entry name" value="Phosphotyrosine protein phosphatases I"/>
    <property type="match status" value="1"/>
</dbReference>
<dbReference type="GO" id="GO:0046685">
    <property type="term" value="P:response to arsenic-containing substance"/>
    <property type="evidence" value="ECO:0007669"/>
    <property type="project" value="UniProtKB-KW"/>
</dbReference>
<dbReference type="AlphaFoldDB" id="A0A1T1H864"/>
<dbReference type="STRING" id="966.BTA35_0215880"/>
<dbReference type="Gene3D" id="3.40.50.2300">
    <property type="match status" value="1"/>
</dbReference>
<accession>A0A1T1H864</accession>
<gene>
    <name evidence="3" type="ORF">BTA35_0215880</name>
</gene>
<protein>
    <submittedName>
        <fullName evidence="3">Low molecular weight phosphatase family protein</fullName>
    </submittedName>
</protein>
<dbReference type="InterPro" id="IPR023485">
    <property type="entry name" value="Ptyr_pPase"/>
</dbReference>
<dbReference type="CDD" id="cd16345">
    <property type="entry name" value="LMWP_ArsC"/>
    <property type="match status" value="1"/>
</dbReference>
<organism evidence="3 4">
    <name type="scientific">Oceanospirillum linum</name>
    <dbReference type="NCBI Taxonomy" id="966"/>
    <lineage>
        <taxon>Bacteria</taxon>
        <taxon>Pseudomonadati</taxon>
        <taxon>Pseudomonadota</taxon>
        <taxon>Gammaproteobacteria</taxon>
        <taxon>Oceanospirillales</taxon>
        <taxon>Oceanospirillaceae</taxon>
        <taxon>Oceanospirillum</taxon>
    </lineage>
</organism>
<keyword evidence="4" id="KW-1185">Reference proteome</keyword>
<evidence type="ECO:0000256" key="1">
    <source>
        <dbReference type="ARBA" id="ARBA00022849"/>
    </source>
</evidence>
<feature type="domain" description="Phosphotyrosine protein phosphatase I" evidence="2">
    <location>
        <begin position="1"/>
        <end position="136"/>
    </location>
</feature>
<dbReference type="PANTHER" id="PTHR43428:SF1">
    <property type="entry name" value="ARSENATE REDUCTASE"/>
    <property type="match status" value="1"/>
</dbReference>
<proteinExistence type="predicted"/>
<dbReference type="RefSeq" id="WP_078320793.1">
    <property type="nucleotide sequence ID" value="NZ_FXTS01000011.1"/>
</dbReference>
<evidence type="ECO:0000313" key="3">
    <source>
        <dbReference type="EMBL" id="OOV85985.1"/>
    </source>
</evidence>
<dbReference type="Proteomes" id="UP000190064">
    <property type="component" value="Unassembled WGS sequence"/>
</dbReference>
<dbReference type="InterPro" id="IPR036196">
    <property type="entry name" value="Ptyr_pPase_sf"/>
</dbReference>